<proteinExistence type="predicted"/>
<dbReference type="AlphaFoldDB" id="A0A941W3E0"/>
<dbReference type="Proteomes" id="UP000722750">
    <property type="component" value="Unassembled WGS sequence"/>
</dbReference>
<evidence type="ECO:0008006" key="3">
    <source>
        <dbReference type="Google" id="ProtNLM"/>
    </source>
</evidence>
<name>A0A941W3E0_9BACT</name>
<protein>
    <recommendedName>
        <fullName evidence="3">Transglutaminase-like domain-containing protein</fullName>
    </recommendedName>
</protein>
<dbReference type="InterPro" id="IPR038765">
    <property type="entry name" value="Papain-like_cys_pep_sf"/>
</dbReference>
<accession>A0A941W3E0</accession>
<reference evidence="1" key="1">
    <citation type="journal article" date="2021" name="ISME J.">
        <title>Fine-scale metabolic discontinuity in a stratified prokaryote microbiome of a Red Sea deep halocline.</title>
        <authorList>
            <person name="Michoud G."/>
            <person name="Ngugi D.K."/>
            <person name="Barozzi A."/>
            <person name="Merlino G."/>
            <person name="Calleja M.L."/>
            <person name="Delgado-Huertas A."/>
            <person name="Moran X.A.G."/>
            <person name="Daffonchio D."/>
        </authorList>
    </citation>
    <scope>NUCLEOTIDE SEQUENCE</scope>
    <source>
        <strain evidence="1">SuakinDeep_MAG55_1</strain>
    </source>
</reference>
<organism evidence="1 2">
    <name type="scientific">Candidatus Scalindua arabica</name>
    <dbReference type="NCBI Taxonomy" id="1127984"/>
    <lineage>
        <taxon>Bacteria</taxon>
        <taxon>Pseudomonadati</taxon>
        <taxon>Planctomycetota</taxon>
        <taxon>Candidatus Brocadiia</taxon>
        <taxon>Candidatus Brocadiales</taxon>
        <taxon>Candidatus Scalinduaceae</taxon>
        <taxon>Candidatus Scalindua</taxon>
    </lineage>
</organism>
<evidence type="ECO:0000313" key="1">
    <source>
        <dbReference type="EMBL" id="MBS1258171.1"/>
    </source>
</evidence>
<dbReference type="Gene3D" id="3.10.620.30">
    <property type="match status" value="1"/>
</dbReference>
<evidence type="ECO:0000313" key="2">
    <source>
        <dbReference type="Proteomes" id="UP000722750"/>
    </source>
</evidence>
<dbReference type="SUPFAM" id="SSF54001">
    <property type="entry name" value="Cysteine proteinases"/>
    <property type="match status" value="1"/>
</dbReference>
<comment type="caution">
    <text evidence="1">The sequence shown here is derived from an EMBL/GenBank/DDBJ whole genome shotgun (WGS) entry which is preliminary data.</text>
</comment>
<sequence>MAKRLKLITYLVFIFIMLSLLSLSFAIGYDQPDAPLSVHSYTKVIHSSGPELIRELFLPERFVQAFNRADKAILEKTRETSECYYAGNFSKPGFKPVPDECPYPENNEELLQDNLRYKEWCEETFENGKYIYEAYKDIAFNIKYVPEQAKTDIWQTPFETKKSKKGDCEDAVFLFSSHLPSKQRNAMIVWGWVIDKKSRVARAHVWYQLIDKVGQQYIVEGFSKDWNGIIPMGIVELTESRKPIFSITHSEVCRLAELTSNPGSWQTYQSLIDFCRSANFIEFYSINKNISQDIDSQHNLNYGFVGYLLNTPRRLFEDTTFRRNPSRHRISPFESKEIPNILKELYKLFTKCERQRVSFGLNLQIAYRNMNNKHPDRNLNCTKIKKNE</sequence>
<gene>
    <name evidence="1" type="ORF">MAG551_01224</name>
</gene>
<dbReference type="EMBL" id="JAANXD010000051">
    <property type="protein sequence ID" value="MBS1258171.1"/>
    <property type="molecule type" value="Genomic_DNA"/>
</dbReference>